<sequence length="121" mass="13594">MWQKISEDIPSLLNINKTPYQCENRYKTVIKKMKKAIDNNKKTGRSKMEVEYEEELGKIVAKDDSILPEVLVGQGKVIKPKIGMENGSSEINENKSALSRKIFLPIPVCGGTGGKDFHNEN</sequence>
<dbReference type="AlphaFoldDB" id="A0ABD1E2V2"/>
<dbReference type="EMBL" id="JBDJPC010000013">
    <property type="protein sequence ID" value="KAL1488910.1"/>
    <property type="molecule type" value="Genomic_DNA"/>
</dbReference>
<gene>
    <name evidence="1" type="ORF">ABEB36_014697</name>
</gene>
<organism evidence="1 2">
    <name type="scientific">Hypothenemus hampei</name>
    <name type="common">Coffee berry borer</name>
    <dbReference type="NCBI Taxonomy" id="57062"/>
    <lineage>
        <taxon>Eukaryota</taxon>
        <taxon>Metazoa</taxon>
        <taxon>Ecdysozoa</taxon>
        <taxon>Arthropoda</taxon>
        <taxon>Hexapoda</taxon>
        <taxon>Insecta</taxon>
        <taxon>Pterygota</taxon>
        <taxon>Neoptera</taxon>
        <taxon>Endopterygota</taxon>
        <taxon>Coleoptera</taxon>
        <taxon>Polyphaga</taxon>
        <taxon>Cucujiformia</taxon>
        <taxon>Curculionidae</taxon>
        <taxon>Scolytinae</taxon>
        <taxon>Hypothenemus</taxon>
    </lineage>
</organism>
<evidence type="ECO:0000313" key="2">
    <source>
        <dbReference type="Proteomes" id="UP001566132"/>
    </source>
</evidence>
<accession>A0ABD1E2V2</accession>
<proteinExistence type="predicted"/>
<reference evidence="1 2" key="1">
    <citation type="submission" date="2024-05" db="EMBL/GenBank/DDBJ databases">
        <title>Genetic variation in Jamaican populations of the coffee berry borer (Hypothenemus hampei).</title>
        <authorList>
            <person name="Errbii M."/>
            <person name="Myrie A."/>
        </authorList>
    </citation>
    <scope>NUCLEOTIDE SEQUENCE [LARGE SCALE GENOMIC DNA]</scope>
    <source>
        <strain evidence="1">JA-Hopewell-2020-01-JO</strain>
        <tissue evidence="1">Whole body</tissue>
    </source>
</reference>
<dbReference type="Proteomes" id="UP001566132">
    <property type="component" value="Unassembled WGS sequence"/>
</dbReference>
<keyword evidence="2" id="KW-1185">Reference proteome</keyword>
<evidence type="ECO:0000313" key="1">
    <source>
        <dbReference type="EMBL" id="KAL1488910.1"/>
    </source>
</evidence>
<comment type="caution">
    <text evidence="1">The sequence shown here is derived from an EMBL/GenBank/DDBJ whole genome shotgun (WGS) entry which is preliminary data.</text>
</comment>
<protein>
    <recommendedName>
        <fullName evidence="3">Myb-like domain-containing protein</fullName>
    </recommendedName>
</protein>
<name>A0ABD1E2V2_HYPHA</name>
<evidence type="ECO:0008006" key="3">
    <source>
        <dbReference type="Google" id="ProtNLM"/>
    </source>
</evidence>